<reference evidence="1 2" key="1">
    <citation type="journal article" date="2018" name="Front. Plant Sci.">
        <title>Red Clover (Trifolium pratense) and Zigzag Clover (T. medium) - A Picture of Genomic Similarities and Differences.</title>
        <authorList>
            <person name="Dluhosova J."/>
            <person name="Istvanek J."/>
            <person name="Nedelnik J."/>
            <person name="Repkova J."/>
        </authorList>
    </citation>
    <scope>NUCLEOTIDE SEQUENCE [LARGE SCALE GENOMIC DNA]</scope>
    <source>
        <strain evidence="2">cv. 10/8</strain>
        <tissue evidence="1">Leaf</tissue>
    </source>
</reference>
<protein>
    <submittedName>
        <fullName evidence="1">Uncharacterized protein</fullName>
    </submittedName>
</protein>
<keyword evidence="2" id="KW-1185">Reference proteome</keyword>
<name>A0A392SJM7_9FABA</name>
<comment type="caution">
    <text evidence="1">The sequence shown here is derived from an EMBL/GenBank/DDBJ whole genome shotgun (WGS) entry which is preliminary data.</text>
</comment>
<accession>A0A392SJM7</accession>
<proteinExistence type="predicted"/>
<evidence type="ECO:0000313" key="2">
    <source>
        <dbReference type="Proteomes" id="UP000265520"/>
    </source>
</evidence>
<organism evidence="1 2">
    <name type="scientific">Trifolium medium</name>
    <dbReference type="NCBI Taxonomy" id="97028"/>
    <lineage>
        <taxon>Eukaryota</taxon>
        <taxon>Viridiplantae</taxon>
        <taxon>Streptophyta</taxon>
        <taxon>Embryophyta</taxon>
        <taxon>Tracheophyta</taxon>
        <taxon>Spermatophyta</taxon>
        <taxon>Magnoliopsida</taxon>
        <taxon>eudicotyledons</taxon>
        <taxon>Gunneridae</taxon>
        <taxon>Pentapetalae</taxon>
        <taxon>rosids</taxon>
        <taxon>fabids</taxon>
        <taxon>Fabales</taxon>
        <taxon>Fabaceae</taxon>
        <taxon>Papilionoideae</taxon>
        <taxon>50 kb inversion clade</taxon>
        <taxon>NPAAA clade</taxon>
        <taxon>Hologalegina</taxon>
        <taxon>IRL clade</taxon>
        <taxon>Trifolieae</taxon>
        <taxon>Trifolium</taxon>
    </lineage>
</organism>
<evidence type="ECO:0000313" key="1">
    <source>
        <dbReference type="EMBL" id="MCI48642.1"/>
    </source>
</evidence>
<dbReference type="EMBL" id="LXQA010389408">
    <property type="protein sequence ID" value="MCI48642.1"/>
    <property type="molecule type" value="Genomic_DNA"/>
</dbReference>
<dbReference type="Proteomes" id="UP000265520">
    <property type="component" value="Unassembled WGS sequence"/>
</dbReference>
<sequence>MNSASAGLAQLHHELHLAGLSQLHHELHFNMQHVYLSRAVPIHLEAPGKLNKEAL</sequence>
<dbReference type="AlphaFoldDB" id="A0A392SJM7"/>